<sequence length="299" mass="29801">MRAVRFHEFGDPQVLAVEDAPEPHAGPGEVRVRVQAASVNPVDLKIRAGYMVQYFPTTFPAITGYDATGAVDEVGEGVTGVELGDLVFGLGTATTAEHAVLNAWAPVPDTWTAEQAAAAGLVAGTALASFDVLGDLSGKTVLIEGAAGGVGSTAVQIAVARGATVIGTASETNHDFLRELGATPVTYGEGLAERVAAVAPDGVDVALDTAGSGSLADLVAIVGDASRVATIADFGAAALGVTLVAGNANAAANLNAASELGASGAYVPQVQAVYPAEKASDAHAHVQGGHTRGKVIISL</sequence>
<dbReference type="SUPFAM" id="SSF50129">
    <property type="entry name" value="GroES-like"/>
    <property type="match status" value="1"/>
</dbReference>
<accession>A0A1I6FIV9</accession>
<dbReference type="Gene3D" id="3.90.180.10">
    <property type="entry name" value="Medium-chain alcohol dehydrogenases, catalytic domain"/>
    <property type="match status" value="1"/>
</dbReference>
<dbReference type="PANTHER" id="PTHR44154:SF1">
    <property type="entry name" value="QUINONE OXIDOREDUCTASE"/>
    <property type="match status" value="1"/>
</dbReference>
<evidence type="ECO:0000256" key="1">
    <source>
        <dbReference type="ARBA" id="ARBA00022857"/>
    </source>
</evidence>
<gene>
    <name evidence="3" type="ORF">SAMN04488564_12264</name>
</gene>
<feature type="domain" description="Enoyl reductase (ER)" evidence="2">
    <location>
        <begin position="10"/>
        <end position="297"/>
    </location>
</feature>
<dbReference type="EMBL" id="FOYL01000022">
    <property type="protein sequence ID" value="SFR29875.1"/>
    <property type="molecule type" value="Genomic_DNA"/>
</dbReference>
<dbReference type="PANTHER" id="PTHR44154">
    <property type="entry name" value="QUINONE OXIDOREDUCTASE"/>
    <property type="match status" value="1"/>
</dbReference>
<dbReference type="OrthoDB" id="2665481at2"/>
<dbReference type="GO" id="GO:0016491">
    <property type="term" value="F:oxidoreductase activity"/>
    <property type="evidence" value="ECO:0007669"/>
    <property type="project" value="InterPro"/>
</dbReference>
<dbReference type="SUPFAM" id="SSF51735">
    <property type="entry name" value="NAD(P)-binding Rossmann-fold domains"/>
    <property type="match status" value="1"/>
</dbReference>
<proteinExistence type="predicted"/>
<keyword evidence="4" id="KW-1185">Reference proteome</keyword>
<dbReference type="InterPro" id="IPR013154">
    <property type="entry name" value="ADH-like_N"/>
</dbReference>
<dbReference type="InterPro" id="IPR020843">
    <property type="entry name" value="ER"/>
</dbReference>
<keyword evidence="1" id="KW-0521">NADP</keyword>
<evidence type="ECO:0000313" key="3">
    <source>
        <dbReference type="EMBL" id="SFR29875.1"/>
    </source>
</evidence>
<dbReference type="Proteomes" id="UP000198583">
    <property type="component" value="Unassembled WGS sequence"/>
</dbReference>
<evidence type="ECO:0000259" key="2">
    <source>
        <dbReference type="SMART" id="SM00829"/>
    </source>
</evidence>
<dbReference type="STRING" id="84724.SAMN04488564_12264"/>
<evidence type="ECO:0000313" key="4">
    <source>
        <dbReference type="Proteomes" id="UP000198583"/>
    </source>
</evidence>
<dbReference type="Pfam" id="PF13602">
    <property type="entry name" value="ADH_zinc_N_2"/>
    <property type="match status" value="1"/>
</dbReference>
<dbReference type="InterPro" id="IPR051603">
    <property type="entry name" value="Zinc-ADH_QOR/CCCR"/>
</dbReference>
<dbReference type="AlphaFoldDB" id="A0A1I6FIV9"/>
<dbReference type="SMART" id="SM00829">
    <property type="entry name" value="PKS_ER"/>
    <property type="match status" value="1"/>
</dbReference>
<name>A0A1I6FIV9_9PSEU</name>
<dbReference type="InterPro" id="IPR036291">
    <property type="entry name" value="NAD(P)-bd_dom_sf"/>
</dbReference>
<dbReference type="CDD" id="cd05289">
    <property type="entry name" value="MDR_like_2"/>
    <property type="match status" value="1"/>
</dbReference>
<organism evidence="3 4">
    <name type="scientific">Lentzea waywayandensis</name>
    <dbReference type="NCBI Taxonomy" id="84724"/>
    <lineage>
        <taxon>Bacteria</taxon>
        <taxon>Bacillati</taxon>
        <taxon>Actinomycetota</taxon>
        <taxon>Actinomycetes</taxon>
        <taxon>Pseudonocardiales</taxon>
        <taxon>Pseudonocardiaceae</taxon>
        <taxon>Lentzea</taxon>
    </lineage>
</organism>
<protein>
    <submittedName>
        <fullName evidence="3">NADPH:quinone reductase</fullName>
    </submittedName>
</protein>
<dbReference type="Gene3D" id="3.40.50.720">
    <property type="entry name" value="NAD(P)-binding Rossmann-like Domain"/>
    <property type="match status" value="1"/>
</dbReference>
<dbReference type="InterPro" id="IPR011032">
    <property type="entry name" value="GroES-like_sf"/>
</dbReference>
<dbReference type="RefSeq" id="WP_093606253.1">
    <property type="nucleotide sequence ID" value="NZ_FOYL01000022.1"/>
</dbReference>
<dbReference type="Pfam" id="PF08240">
    <property type="entry name" value="ADH_N"/>
    <property type="match status" value="1"/>
</dbReference>
<reference evidence="4" key="1">
    <citation type="submission" date="2016-10" db="EMBL/GenBank/DDBJ databases">
        <authorList>
            <person name="Varghese N."/>
            <person name="Submissions S."/>
        </authorList>
    </citation>
    <scope>NUCLEOTIDE SEQUENCE [LARGE SCALE GENOMIC DNA]</scope>
    <source>
        <strain evidence="4">DSM 44232</strain>
    </source>
</reference>